<evidence type="ECO:0000256" key="2">
    <source>
        <dbReference type="ARBA" id="ARBA00022741"/>
    </source>
</evidence>
<dbReference type="GO" id="GO:0016301">
    <property type="term" value="F:kinase activity"/>
    <property type="evidence" value="ECO:0007669"/>
    <property type="project" value="UniProtKB-KW"/>
</dbReference>
<keyword evidence="2" id="KW-0547">Nucleotide-binding</keyword>
<name>A0AAU9P4T8_9ASTR</name>
<evidence type="ECO:0000313" key="6">
    <source>
        <dbReference type="Proteomes" id="UP001157418"/>
    </source>
</evidence>
<evidence type="ECO:0000256" key="1">
    <source>
        <dbReference type="ARBA" id="ARBA00022679"/>
    </source>
</evidence>
<comment type="caution">
    <text evidence="5">The sequence shown here is derived from an EMBL/GenBank/DDBJ whole genome shotgun (WGS) entry which is preliminary data.</text>
</comment>
<keyword evidence="6" id="KW-1185">Reference proteome</keyword>
<dbReference type="EMBL" id="CAKMRJ010005523">
    <property type="protein sequence ID" value="CAH1445126.1"/>
    <property type="molecule type" value="Genomic_DNA"/>
</dbReference>
<evidence type="ECO:0000256" key="3">
    <source>
        <dbReference type="ARBA" id="ARBA00022777"/>
    </source>
</evidence>
<protein>
    <recommendedName>
        <fullName evidence="7">Serine-threonine/tyrosine-protein kinase catalytic domain-containing protein</fullName>
    </recommendedName>
</protein>
<dbReference type="Gene3D" id="1.10.510.10">
    <property type="entry name" value="Transferase(Phosphotransferase) domain 1"/>
    <property type="match status" value="1"/>
</dbReference>
<dbReference type="AlphaFoldDB" id="A0AAU9P4T8"/>
<dbReference type="SUPFAM" id="SSF56112">
    <property type="entry name" value="Protein kinase-like (PK-like)"/>
    <property type="match status" value="1"/>
</dbReference>
<dbReference type="InterPro" id="IPR011009">
    <property type="entry name" value="Kinase-like_dom_sf"/>
</dbReference>
<evidence type="ECO:0008006" key="7">
    <source>
        <dbReference type="Google" id="ProtNLM"/>
    </source>
</evidence>
<sequence>MFLGMVFCFWNSSPGNGPMIVLALTIVKRLLKDKNLETLVDEELEGNYVDDEVEELIQIALLCTQVKPMERPKMSEVVKMLEGDGLAERWEEWHKEEIILQHKDIYTHNLNIDCVIVDST</sequence>
<gene>
    <name evidence="5" type="ORF">LVIROSA_LOCUS30914</name>
</gene>
<reference evidence="5 6" key="1">
    <citation type="submission" date="2022-01" db="EMBL/GenBank/DDBJ databases">
        <authorList>
            <person name="Xiong W."/>
            <person name="Schranz E."/>
        </authorList>
    </citation>
    <scope>NUCLEOTIDE SEQUENCE [LARGE SCALE GENOMIC DNA]</scope>
</reference>
<dbReference type="InterPro" id="IPR052059">
    <property type="entry name" value="CR_Ser/Thr_kinase"/>
</dbReference>
<organism evidence="5 6">
    <name type="scientific">Lactuca virosa</name>
    <dbReference type="NCBI Taxonomy" id="75947"/>
    <lineage>
        <taxon>Eukaryota</taxon>
        <taxon>Viridiplantae</taxon>
        <taxon>Streptophyta</taxon>
        <taxon>Embryophyta</taxon>
        <taxon>Tracheophyta</taxon>
        <taxon>Spermatophyta</taxon>
        <taxon>Magnoliopsida</taxon>
        <taxon>eudicotyledons</taxon>
        <taxon>Gunneridae</taxon>
        <taxon>Pentapetalae</taxon>
        <taxon>asterids</taxon>
        <taxon>campanulids</taxon>
        <taxon>Asterales</taxon>
        <taxon>Asteraceae</taxon>
        <taxon>Cichorioideae</taxon>
        <taxon>Cichorieae</taxon>
        <taxon>Lactucinae</taxon>
        <taxon>Lactuca</taxon>
    </lineage>
</organism>
<dbReference type="PANTHER" id="PTHR47973">
    <property type="entry name" value="CYSTEINE-RICH RECEPTOR-LIKE PROTEIN KINASE 3"/>
    <property type="match status" value="1"/>
</dbReference>
<dbReference type="Proteomes" id="UP001157418">
    <property type="component" value="Unassembled WGS sequence"/>
</dbReference>
<evidence type="ECO:0000313" key="5">
    <source>
        <dbReference type="EMBL" id="CAH1445126.1"/>
    </source>
</evidence>
<keyword evidence="3" id="KW-0418">Kinase</keyword>
<proteinExistence type="predicted"/>
<dbReference type="GO" id="GO:0005524">
    <property type="term" value="F:ATP binding"/>
    <property type="evidence" value="ECO:0007669"/>
    <property type="project" value="UniProtKB-KW"/>
</dbReference>
<keyword evidence="1" id="KW-0808">Transferase</keyword>
<evidence type="ECO:0000256" key="4">
    <source>
        <dbReference type="ARBA" id="ARBA00022840"/>
    </source>
</evidence>
<accession>A0AAU9P4T8</accession>
<keyword evidence="4" id="KW-0067">ATP-binding</keyword>